<dbReference type="Proteomes" id="UP001604002">
    <property type="component" value="Unassembled WGS sequence"/>
</dbReference>
<dbReference type="GeneID" id="95774777"/>
<keyword evidence="1" id="KW-0175">Coiled coil</keyword>
<accession>A0ABW7A1I5</accession>
<organism evidence="2 3">
    <name type="scientific">Xanthobacter oligotrophicus</name>
    <dbReference type="NCBI Taxonomy" id="2607286"/>
    <lineage>
        <taxon>Bacteria</taxon>
        <taxon>Pseudomonadati</taxon>
        <taxon>Pseudomonadota</taxon>
        <taxon>Alphaproteobacteria</taxon>
        <taxon>Hyphomicrobiales</taxon>
        <taxon>Xanthobacteraceae</taxon>
        <taxon>Xanthobacter</taxon>
    </lineage>
</organism>
<reference evidence="2 3" key="1">
    <citation type="submission" date="2024-02" db="EMBL/GenBank/DDBJ databases">
        <title>Expansion and revision of Xanthobacter and proposal of Roseixanthobacter gen. nov.</title>
        <authorList>
            <person name="Soltysiak M.P.M."/>
            <person name="Jalihal A."/>
            <person name="Ory A."/>
            <person name="Chrisophersen C."/>
            <person name="Lee A.D."/>
            <person name="Boulton J."/>
            <person name="Springer M."/>
        </authorList>
    </citation>
    <scope>NUCLEOTIDE SEQUENCE [LARGE SCALE GENOMIC DNA]</scope>
    <source>
        <strain evidence="2 3">23A</strain>
    </source>
</reference>
<name>A0ABW7A1I5_9HYPH</name>
<comment type="caution">
    <text evidence="2">The sequence shown here is derived from an EMBL/GenBank/DDBJ whole genome shotgun (WGS) entry which is preliminary data.</text>
</comment>
<feature type="coiled-coil region" evidence="1">
    <location>
        <begin position="18"/>
        <end position="45"/>
    </location>
</feature>
<sequence>MDQPNGRGFPLRLFLAFLEFKTKMAQQAEADLSSLLDRLKAAQRDLVLTAAKSTALPSDGMLRKISELEGAIAATEALIQEEGDRR</sequence>
<gene>
    <name evidence="2" type="ORF">V5F32_22145</name>
</gene>
<keyword evidence="3" id="KW-1185">Reference proteome</keyword>
<dbReference type="RefSeq" id="WP_232847446.1">
    <property type="nucleotide sequence ID" value="NZ_JAKOAT010000003.1"/>
</dbReference>
<evidence type="ECO:0000256" key="1">
    <source>
        <dbReference type="SAM" id="Coils"/>
    </source>
</evidence>
<protein>
    <submittedName>
        <fullName evidence="2">Uncharacterized protein</fullName>
    </submittedName>
</protein>
<dbReference type="EMBL" id="JBAFVH010000017">
    <property type="protein sequence ID" value="MFG1374891.1"/>
    <property type="molecule type" value="Genomic_DNA"/>
</dbReference>
<evidence type="ECO:0000313" key="3">
    <source>
        <dbReference type="Proteomes" id="UP001604002"/>
    </source>
</evidence>
<proteinExistence type="predicted"/>
<evidence type="ECO:0000313" key="2">
    <source>
        <dbReference type="EMBL" id="MFG1374891.1"/>
    </source>
</evidence>